<organism evidence="1 2">
    <name type="scientific">Eimeria mitis</name>
    <dbReference type="NCBI Taxonomy" id="44415"/>
    <lineage>
        <taxon>Eukaryota</taxon>
        <taxon>Sar</taxon>
        <taxon>Alveolata</taxon>
        <taxon>Apicomplexa</taxon>
        <taxon>Conoidasida</taxon>
        <taxon>Coccidia</taxon>
        <taxon>Eucoccidiorida</taxon>
        <taxon>Eimeriorina</taxon>
        <taxon>Eimeriidae</taxon>
        <taxon>Eimeria</taxon>
    </lineage>
</organism>
<sequence length="198" mass="20739">MCARETQESDTTGGLSKPETKCVCSAKGGVAAALRADGGFCTIGGRASGSTYGAEVWGEVGASFGSSGDLCDTNWAGWLGVAICSREMEESDTTDGLSEPETECVCSAKDVALYVVRIGFATPVFFSGRSALRAAVWENFQARFGSSADLCTTSWAGWLGPTLCAREAEESTKKNVLSEPKTEHGYVCECVQILAVAV</sequence>
<dbReference type="EMBL" id="HG735920">
    <property type="protein sequence ID" value="CDJ36410.1"/>
    <property type="molecule type" value="Genomic_DNA"/>
</dbReference>
<reference evidence="1" key="2">
    <citation type="submission" date="2013-10" db="EMBL/GenBank/DDBJ databases">
        <authorList>
            <person name="Aslett M."/>
        </authorList>
    </citation>
    <scope>NUCLEOTIDE SEQUENCE [LARGE SCALE GENOMIC DNA]</scope>
    <source>
        <strain evidence="1">Houghton</strain>
    </source>
</reference>
<dbReference type="VEuPathDB" id="ToxoDB:EMH_0016530"/>
<evidence type="ECO:0000313" key="2">
    <source>
        <dbReference type="Proteomes" id="UP000030744"/>
    </source>
</evidence>
<accession>U6KEG9</accession>
<dbReference type="Proteomes" id="UP000030744">
    <property type="component" value="Unassembled WGS sequence"/>
</dbReference>
<keyword evidence="2" id="KW-1185">Reference proteome</keyword>
<name>U6KEG9_9EIME</name>
<proteinExistence type="predicted"/>
<protein>
    <submittedName>
        <fullName evidence="1">Uncharacterized protein</fullName>
    </submittedName>
</protein>
<dbReference type="GeneID" id="60403817"/>
<evidence type="ECO:0000313" key="1">
    <source>
        <dbReference type="EMBL" id="CDJ36410.1"/>
    </source>
</evidence>
<dbReference type="RefSeq" id="XP_037878698.1">
    <property type="nucleotide sequence ID" value="XM_038022844.1"/>
</dbReference>
<dbReference type="AlphaFoldDB" id="U6KEG9"/>
<reference evidence="1" key="1">
    <citation type="submission" date="2013-10" db="EMBL/GenBank/DDBJ databases">
        <title>Genomic analysis of the causative agents of coccidiosis in chickens.</title>
        <authorList>
            <person name="Reid A.J."/>
            <person name="Blake D."/>
            <person name="Billington K."/>
            <person name="Browne H."/>
            <person name="Dunn M."/>
            <person name="Hung S."/>
            <person name="Kawahara F."/>
            <person name="Miranda-Saavedra D."/>
            <person name="Mourier T."/>
            <person name="Nagra H."/>
            <person name="Otto T.D."/>
            <person name="Rawlings N."/>
            <person name="Sanchez A."/>
            <person name="Sanders M."/>
            <person name="Subramaniam C."/>
            <person name="Tay Y."/>
            <person name="Dear P."/>
            <person name="Doerig C."/>
            <person name="Gruber A."/>
            <person name="Parkinson J."/>
            <person name="Shirley M."/>
            <person name="Wan K.L."/>
            <person name="Berriman M."/>
            <person name="Tomley F."/>
            <person name="Pain A."/>
        </authorList>
    </citation>
    <scope>NUCLEOTIDE SEQUENCE [LARGE SCALE GENOMIC DNA]</scope>
    <source>
        <strain evidence="1">Houghton</strain>
    </source>
</reference>
<gene>
    <name evidence="1" type="ORF">EMH_0016530</name>
</gene>